<comment type="caution">
    <text evidence="9">The sequence shown here is derived from an EMBL/GenBank/DDBJ whole genome shotgun (WGS) entry which is preliminary data.</text>
</comment>
<evidence type="ECO:0000313" key="10">
    <source>
        <dbReference type="Proteomes" id="UP000004079"/>
    </source>
</evidence>
<dbReference type="AlphaFoldDB" id="D1QV71"/>
<name>D1QV71_9BACT</name>
<evidence type="ECO:0000256" key="6">
    <source>
        <dbReference type="ARBA" id="ARBA00023136"/>
    </source>
</evidence>
<dbReference type="EC" id="3.1.6.-" evidence="9"/>
<organism evidence="9 10">
    <name type="scientific">Segatella oris F0302</name>
    <dbReference type="NCBI Taxonomy" id="649760"/>
    <lineage>
        <taxon>Bacteria</taxon>
        <taxon>Pseudomonadati</taxon>
        <taxon>Bacteroidota</taxon>
        <taxon>Bacteroidia</taxon>
        <taxon>Bacteroidales</taxon>
        <taxon>Prevotellaceae</taxon>
        <taxon>Segatella</taxon>
    </lineage>
</organism>
<dbReference type="Proteomes" id="UP000004079">
    <property type="component" value="Unassembled WGS sequence"/>
</dbReference>
<feature type="transmembrane region" description="Helical" evidence="7">
    <location>
        <begin position="121"/>
        <end position="139"/>
    </location>
</feature>
<dbReference type="GO" id="GO:0005886">
    <property type="term" value="C:plasma membrane"/>
    <property type="evidence" value="ECO:0007669"/>
    <property type="project" value="UniProtKB-SubCell"/>
</dbReference>
<accession>D1QV71</accession>
<feature type="transmembrane region" description="Helical" evidence="7">
    <location>
        <begin position="238"/>
        <end position="258"/>
    </location>
</feature>
<dbReference type="InterPro" id="IPR017850">
    <property type="entry name" value="Alkaline_phosphatase_core_sf"/>
</dbReference>
<comment type="subcellular location">
    <subcellularLocation>
        <location evidence="1">Cell membrane</location>
        <topology evidence="1">Multi-pass membrane protein</topology>
    </subcellularLocation>
</comment>
<dbReference type="STRING" id="649760.HMPREF0971_02994"/>
<feature type="transmembrane region" description="Helical" evidence="7">
    <location>
        <begin position="91"/>
        <end position="109"/>
    </location>
</feature>
<dbReference type="CDD" id="cd16017">
    <property type="entry name" value="LptA"/>
    <property type="match status" value="1"/>
</dbReference>
<sequence>MNSFPRKLFLKYLCITSRFEKGNLLRLALSLLTLNKSGCTHKRKEERTFFTFPFDVCFVCTNFAENKDLMKIVKPLNCLFAKIFSPVKGNALFFVMMYVLSCLCAWITLPPFKGATVYENLYTEQFVDLYMICLLLMLVPQKARRWVRLFLYIILYSVALADTYCFVKFSSTLNPSMLMLVGETNSREALDFISSLLSADFLFSNVGWIILLAVFNIFLAYLPHIKRLHLPQFSIEKYYPLAGLFTLFMIVWGAVASAHNKAATWKLMSGRSIGEVEHTLTEKDHAVLYTPFSRLVFSIYANKLAAKQVDKLVAASDKVKVDSCSFRSPNIVLIIGESYGKHHSQQYGYFMPTTPRQVKREHRGFLVPYSDVVAPWNLTSYVFKNVFSMHVVGQQGDWCDYPLFPELFRKAGYKVQFLTNQFLIEANAAVYDFSGGFFLNNPTLNKAQFDLRNEKLHVFDEDLLADYDRFVKEGKIDTKGPNLTIFHLIGQHVNYRTRCPKKQYKFSADNYTEKRPELSEKQRTILSYYDNAVRYNDSIVDQICKRFENKDAIVIYMPDHGEECYEESRGFICRNHSAAIDWPLAHYEFEIPFWIYCSPKYAHRHPEIFREVVQARRRRFMTDALPHMLLYLAGIQAKDYHPEYNILSDHYDEMRPRILKATTDYDKLREAYYKEKKNKK</sequence>
<dbReference type="EMBL" id="ACUZ02000056">
    <property type="protein sequence ID" value="EFB30737.1"/>
    <property type="molecule type" value="Genomic_DNA"/>
</dbReference>
<evidence type="ECO:0000256" key="7">
    <source>
        <dbReference type="SAM" id="Phobius"/>
    </source>
</evidence>
<keyword evidence="6 7" id="KW-0472">Membrane</keyword>
<protein>
    <submittedName>
        <fullName evidence="9">Arylsulfatase</fullName>
        <ecNumber evidence="9">3.1.6.-</ecNumber>
    </submittedName>
</protein>
<feature type="domain" description="Sulfatase N-terminal" evidence="8">
    <location>
        <begin position="329"/>
        <end position="614"/>
    </location>
</feature>
<keyword evidence="2" id="KW-1003">Cell membrane</keyword>
<evidence type="ECO:0000256" key="4">
    <source>
        <dbReference type="ARBA" id="ARBA00022692"/>
    </source>
</evidence>
<dbReference type="GO" id="GO:0016787">
    <property type="term" value="F:hydrolase activity"/>
    <property type="evidence" value="ECO:0007669"/>
    <property type="project" value="UniProtKB-KW"/>
</dbReference>
<evidence type="ECO:0000259" key="8">
    <source>
        <dbReference type="Pfam" id="PF00884"/>
    </source>
</evidence>
<dbReference type="GO" id="GO:0009244">
    <property type="term" value="P:lipopolysaccharide core region biosynthetic process"/>
    <property type="evidence" value="ECO:0007669"/>
    <property type="project" value="TreeGrafter"/>
</dbReference>
<evidence type="ECO:0000313" key="9">
    <source>
        <dbReference type="EMBL" id="EFB30737.1"/>
    </source>
</evidence>
<dbReference type="PANTHER" id="PTHR30443">
    <property type="entry name" value="INNER MEMBRANE PROTEIN"/>
    <property type="match status" value="1"/>
</dbReference>
<keyword evidence="3" id="KW-0808">Transferase</keyword>
<feature type="transmembrane region" description="Helical" evidence="7">
    <location>
        <begin position="201"/>
        <end position="222"/>
    </location>
</feature>
<gene>
    <name evidence="9" type="ORF">HMPREF0971_02994</name>
</gene>
<dbReference type="InterPro" id="IPR040423">
    <property type="entry name" value="PEA_transferase"/>
</dbReference>
<dbReference type="SUPFAM" id="SSF53649">
    <property type="entry name" value="Alkaline phosphatase-like"/>
    <property type="match status" value="1"/>
</dbReference>
<evidence type="ECO:0000256" key="3">
    <source>
        <dbReference type="ARBA" id="ARBA00022679"/>
    </source>
</evidence>
<dbReference type="Gene3D" id="3.40.720.10">
    <property type="entry name" value="Alkaline Phosphatase, subunit A"/>
    <property type="match status" value="1"/>
</dbReference>
<dbReference type="PANTHER" id="PTHR30443:SF2">
    <property type="entry name" value="PHOSPHOETHANOLAMINE TRANSFERASE EPTC"/>
    <property type="match status" value="1"/>
</dbReference>
<evidence type="ECO:0000256" key="5">
    <source>
        <dbReference type="ARBA" id="ARBA00022989"/>
    </source>
</evidence>
<keyword evidence="9" id="KW-0378">Hydrolase</keyword>
<evidence type="ECO:0000256" key="1">
    <source>
        <dbReference type="ARBA" id="ARBA00004651"/>
    </source>
</evidence>
<dbReference type="InterPro" id="IPR058130">
    <property type="entry name" value="PEA_transf_C"/>
</dbReference>
<feature type="transmembrane region" description="Helical" evidence="7">
    <location>
        <begin position="146"/>
        <end position="169"/>
    </location>
</feature>
<dbReference type="GO" id="GO:0016776">
    <property type="term" value="F:phosphotransferase activity, phosphate group as acceptor"/>
    <property type="evidence" value="ECO:0007669"/>
    <property type="project" value="TreeGrafter"/>
</dbReference>
<dbReference type="HOGENOM" id="CLU_018534_3_1_10"/>
<reference evidence="9 10" key="1">
    <citation type="submission" date="2009-11" db="EMBL/GenBank/DDBJ databases">
        <authorList>
            <person name="Weinstock G."/>
            <person name="Sodergren E."/>
            <person name="Clifton S."/>
            <person name="Fulton L."/>
            <person name="Fulton B."/>
            <person name="Courtney L."/>
            <person name="Fronick C."/>
            <person name="Harrison M."/>
            <person name="Strong C."/>
            <person name="Farmer C."/>
            <person name="Delahaunty K."/>
            <person name="Markovic C."/>
            <person name="Hall O."/>
            <person name="Minx P."/>
            <person name="Tomlinson C."/>
            <person name="Mitreva M."/>
            <person name="Nelson J."/>
            <person name="Hou S."/>
            <person name="Wollam A."/>
            <person name="Pepin K.H."/>
            <person name="Johnson M."/>
            <person name="Bhonagiri V."/>
            <person name="Nash W.E."/>
            <person name="Warren W."/>
            <person name="Chinwalla A."/>
            <person name="Mardis E.R."/>
            <person name="Wilson R.K."/>
        </authorList>
    </citation>
    <scope>NUCLEOTIDE SEQUENCE [LARGE SCALE GENOMIC DNA]</scope>
    <source>
        <strain evidence="9 10">F0302</strain>
    </source>
</reference>
<dbReference type="Pfam" id="PF00884">
    <property type="entry name" value="Sulfatase"/>
    <property type="match status" value="1"/>
</dbReference>
<keyword evidence="4 7" id="KW-0812">Transmembrane</keyword>
<evidence type="ECO:0000256" key="2">
    <source>
        <dbReference type="ARBA" id="ARBA00022475"/>
    </source>
</evidence>
<keyword evidence="5 7" id="KW-1133">Transmembrane helix</keyword>
<dbReference type="InterPro" id="IPR000917">
    <property type="entry name" value="Sulfatase_N"/>
</dbReference>
<proteinExistence type="predicted"/>